<gene>
    <name evidence="1" type="ORF">U9M48_036204</name>
</gene>
<organism evidence="1 2">
    <name type="scientific">Paspalum notatum var. saurae</name>
    <dbReference type="NCBI Taxonomy" id="547442"/>
    <lineage>
        <taxon>Eukaryota</taxon>
        <taxon>Viridiplantae</taxon>
        <taxon>Streptophyta</taxon>
        <taxon>Embryophyta</taxon>
        <taxon>Tracheophyta</taxon>
        <taxon>Spermatophyta</taxon>
        <taxon>Magnoliopsida</taxon>
        <taxon>Liliopsida</taxon>
        <taxon>Poales</taxon>
        <taxon>Poaceae</taxon>
        <taxon>PACMAD clade</taxon>
        <taxon>Panicoideae</taxon>
        <taxon>Andropogonodae</taxon>
        <taxon>Paspaleae</taxon>
        <taxon>Paspalinae</taxon>
        <taxon>Paspalum</taxon>
    </lineage>
</organism>
<dbReference type="Gene3D" id="2.40.70.10">
    <property type="entry name" value="Acid Proteases"/>
    <property type="match status" value="1"/>
</dbReference>
<dbReference type="AlphaFoldDB" id="A0AAQ3UDK7"/>
<dbReference type="SUPFAM" id="SSF50630">
    <property type="entry name" value="Acid proteases"/>
    <property type="match status" value="1"/>
</dbReference>
<name>A0AAQ3UDK7_PASNO</name>
<reference evidence="1 2" key="1">
    <citation type="submission" date="2024-02" db="EMBL/GenBank/DDBJ databases">
        <title>High-quality chromosome-scale genome assembly of Pensacola bahiagrass (Paspalum notatum Flugge var. saurae).</title>
        <authorList>
            <person name="Vega J.M."/>
            <person name="Podio M."/>
            <person name="Orjuela J."/>
            <person name="Siena L.A."/>
            <person name="Pessino S.C."/>
            <person name="Combes M.C."/>
            <person name="Mariac C."/>
            <person name="Albertini E."/>
            <person name="Pupilli F."/>
            <person name="Ortiz J.P.A."/>
            <person name="Leblanc O."/>
        </authorList>
    </citation>
    <scope>NUCLEOTIDE SEQUENCE [LARGE SCALE GENOMIC DNA]</scope>
    <source>
        <strain evidence="1">R1</strain>
        <tissue evidence="1">Leaf</tissue>
    </source>
</reference>
<dbReference type="EMBL" id="CP144752">
    <property type="protein sequence ID" value="WVZ89851.1"/>
    <property type="molecule type" value="Genomic_DNA"/>
</dbReference>
<evidence type="ECO:0000313" key="1">
    <source>
        <dbReference type="EMBL" id="WVZ89851.1"/>
    </source>
</evidence>
<evidence type="ECO:0000313" key="2">
    <source>
        <dbReference type="Proteomes" id="UP001341281"/>
    </source>
</evidence>
<dbReference type="Pfam" id="PF08284">
    <property type="entry name" value="RVP_2"/>
    <property type="match status" value="1"/>
</dbReference>
<dbReference type="InterPro" id="IPR021109">
    <property type="entry name" value="Peptidase_aspartic_dom_sf"/>
</dbReference>
<sequence>MVCASNVGHNHKCPTQIPLHVLEEILDAIEIGDCGSAEDTIEDEQVLVVQEPVNNSKSRQTLKLLGTIGDQQVLILVDSGSIGTFVSEQLVSKLQLPRVACEAAQFKAADGSLMDCTQYVQKLEWFIQGYTFVSEAKVLPLKCYDMILG</sequence>
<dbReference type="Proteomes" id="UP001341281">
    <property type="component" value="Chromosome 08"/>
</dbReference>
<protein>
    <submittedName>
        <fullName evidence="1">Uncharacterized protein</fullName>
    </submittedName>
</protein>
<proteinExistence type="predicted"/>
<dbReference type="CDD" id="cd00303">
    <property type="entry name" value="retropepsin_like"/>
    <property type="match status" value="1"/>
</dbReference>
<accession>A0AAQ3UDK7</accession>
<keyword evidence="2" id="KW-1185">Reference proteome</keyword>